<dbReference type="InterPro" id="IPR050769">
    <property type="entry name" value="NAT_camello-type"/>
</dbReference>
<sequence length="154" mass="18048">MNSVTIIPFDACYSKDFYELNVEWLQAYFYVEPNDEEVLSQPKKYIVDKGGYIFFAKLEDTIVGTVALMPLENNVFELGKMAVSPKYRGRNIGQQLVQFCLDFSRKKQLKKIILYSNRKLKNALYIYEKYGFQEIPIEQNNPYARGDIKMELVL</sequence>
<dbReference type="EMBL" id="QBKT01000002">
    <property type="protein sequence ID" value="PTX62842.1"/>
    <property type="molecule type" value="Genomic_DNA"/>
</dbReference>
<reference evidence="3 4" key="1">
    <citation type="submission" date="2018-04" db="EMBL/GenBank/DDBJ databases">
        <title>Genomic Encyclopedia of Archaeal and Bacterial Type Strains, Phase II (KMG-II): from individual species to whole genera.</title>
        <authorList>
            <person name="Goeker M."/>
        </authorList>
    </citation>
    <scope>NUCLEOTIDE SEQUENCE [LARGE SCALE GENOMIC DNA]</scope>
    <source>
        <strain evidence="3 4">DSM 25731</strain>
    </source>
</reference>
<dbReference type="RefSeq" id="WP_108113821.1">
    <property type="nucleotide sequence ID" value="NZ_QBKT01000002.1"/>
</dbReference>
<protein>
    <submittedName>
        <fullName evidence="3">Acetyltransferase (GNAT) family protein</fullName>
    </submittedName>
</protein>
<dbReference type="GO" id="GO:0008080">
    <property type="term" value="F:N-acetyltransferase activity"/>
    <property type="evidence" value="ECO:0007669"/>
    <property type="project" value="InterPro"/>
</dbReference>
<evidence type="ECO:0000256" key="1">
    <source>
        <dbReference type="ARBA" id="ARBA00022679"/>
    </source>
</evidence>
<dbReference type="PANTHER" id="PTHR13947">
    <property type="entry name" value="GNAT FAMILY N-ACETYLTRANSFERASE"/>
    <property type="match status" value="1"/>
</dbReference>
<dbReference type="SUPFAM" id="SSF55729">
    <property type="entry name" value="Acyl-CoA N-acyltransferases (Nat)"/>
    <property type="match status" value="1"/>
</dbReference>
<dbReference type="PANTHER" id="PTHR13947:SF37">
    <property type="entry name" value="LD18367P"/>
    <property type="match status" value="1"/>
</dbReference>
<feature type="domain" description="N-acetyltransferase" evidence="2">
    <location>
        <begin position="4"/>
        <end position="154"/>
    </location>
</feature>
<dbReference type="Pfam" id="PF00583">
    <property type="entry name" value="Acetyltransf_1"/>
    <property type="match status" value="1"/>
</dbReference>
<evidence type="ECO:0000313" key="4">
    <source>
        <dbReference type="Proteomes" id="UP000244090"/>
    </source>
</evidence>
<accession>A0A2T6C3E0</accession>
<dbReference type="Proteomes" id="UP000244090">
    <property type="component" value="Unassembled WGS sequence"/>
</dbReference>
<name>A0A2T6C3E0_9FLAO</name>
<dbReference type="CDD" id="cd04301">
    <property type="entry name" value="NAT_SF"/>
    <property type="match status" value="1"/>
</dbReference>
<dbReference type="OrthoDB" id="1431064at2"/>
<dbReference type="Gene3D" id="3.40.630.30">
    <property type="match status" value="1"/>
</dbReference>
<dbReference type="AlphaFoldDB" id="A0A2T6C3E0"/>
<dbReference type="InterPro" id="IPR016181">
    <property type="entry name" value="Acyl_CoA_acyltransferase"/>
</dbReference>
<dbReference type="PROSITE" id="PS51186">
    <property type="entry name" value="GNAT"/>
    <property type="match status" value="1"/>
</dbReference>
<evidence type="ECO:0000259" key="2">
    <source>
        <dbReference type="PROSITE" id="PS51186"/>
    </source>
</evidence>
<proteinExistence type="predicted"/>
<dbReference type="InterPro" id="IPR000182">
    <property type="entry name" value="GNAT_dom"/>
</dbReference>
<organism evidence="3 4">
    <name type="scientific">Kordia periserrulae</name>
    <dbReference type="NCBI Taxonomy" id="701523"/>
    <lineage>
        <taxon>Bacteria</taxon>
        <taxon>Pseudomonadati</taxon>
        <taxon>Bacteroidota</taxon>
        <taxon>Flavobacteriia</taxon>
        <taxon>Flavobacteriales</taxon>
        <taxon>Flavobacteriaceae</taxon>
        <taxon>Kordia</taxon>
    </lineage>
</organism>
<gene>
    <name evidence="3" type="ORF">C8N46_102242</name>
</gene>
<keyword evidence="4" id="KW-1185">Reference proteome</keyword>
<evidence type="ECO:0000313" key="3">
    <source>
        <dbReference type="EMBL" id="PTX62842.1"/>
    </source>
</evidence>
<comment type="caution">
    <text evidence="3">The sequence shown here is derived from an EMBL/GenBank/DDBJ whole genome shotgun (WGS) entry which is preliminary data.</text>
</comment>
<keyword evidence="1 3" id="KW-0808">Transferase</keyword>